<sequence length="72" mass="7634">MCRSCARAPDSLTCVNSRVNPVLASISSNSSVKSTGGSSSLTRLLRRCNDGGSSSFSRLLIVREGCLPSWQI</sequence>
<dbReference type="AlphaFoldDB" id="B0RKW0"/>
<geneLocation type="plasmid" evidence="1">
    <name>pYE854</name>
</geneLocation>
<proteinExistence type="predicted"/>
<evidence type="ECO:0000313" key="1">
    <source>
        <dbReference type="EMBL" id="CAP20200.1"/>
    </source>
</evidence>
<accession>B0RKW0</accession>
<protein>
    <submittedName>
        <fullName evidence="1">Uncharacterized protein</fullName>
    </submittedName>
</protein>
<reference evidence="1" key="1">
    <citation type="journal article" date="2008" name="J. Bacteriol.">
        <title>Genetic and functional properties of the self-transmissible Yersinia enterocolitica plasmid pYE854, which mobilizes the virulence plasmid pYV.</title>
        <authorList>
            <person name="Hammerl J.A."/>
            <person name="Klein I."/>
            <person name="Lanka E."/>
            <person name="Appel B."/>
            <person name="Hertwig S."/>
        </authorList>
    </citation>
    <scope>NUCLEOTIDE SEQUENCE [LARGE SCALE GENOMIC DNA]</scope>
    <source>
        <strain evidence="1">29854</strain>
        <plasmid evidence="1">pYE854</plasmid>
    </source>
</reference>
<dbReference type="EMBL" id="AM905950">
    <property type="protein sequence ID" value="CAP20200.1"/>
    <property type="molecule type" value="Genomic_DNA"/>
</dbReference>
<keyword evidence="1" id="KW-0614">Plasmid</keyword>
<name>B0RKW0_YEREN</name>
<organism evidence="1">
    <name type="scientific">Yersinia enterocolitica</name>
    <dbReference type="NCBI Taxonomy" id="630"/>
    <lineage>
        <taxon>Bacteria</taxon>
        <taxon>Pseudomonadati</taxon>
        <taxon>Pseudomonadota</taxon>
        <taxon>Gammaproteobacteria</taxon>
        <taxon>Enterobacterales</taxon>
        <taxon>Yersiniaceae</taxon>
        <taxon>Yersinia</taxon>
    </lineage>
</organism>